<dbReference type="EMBL" id="MU004447">
    <property type="protein sequence ID" value="KAF2650680.1"/>
    <property type="molecule type" value="Genomic_DNA"/>
</dbReference>
<dbReference type="PANTHER" id="PTHR37535">
    <property type="entry name" value="FLUG DOMAIN PROTEIN"/>
    <property type="match status" value="1"/>
</dbReference>
<dbReference type="InterPro" id="IPR021842">
    <property type="entry name" value="DUF3435"/>
</dbReference>
<organism evidence="1 2">
    <name type="scientific">Lophiostoma macrostomum CBS 122681</name>
    <dbReference type="NCBI Taxonomy" id="1314788"/>
    <lineage>
        <taxon>Eukaryota</taxon>
        <taxon>Fungi</taxon>
        <taxon>Dikarya</taxon>
        <taxon>Ascomycota</taxon>
        <taxon>Pezizomycotina</taxon>
        <taxon>Dothideomycetes</taxon>
        <taxon>Pleosporomycetidae</taxon>
        <taxon>Pleosporales</taxon>
        <taxon>Lophiostomataceae</taxon>
        <taxon>Lophiostoma</taxon>
    </lineage>
</organism>
<dbReference type="Pfam" id="PF11917">
    <property type="entry name" value="DUF3435"/>
    <property type="match status" value="1"/>
</dbReference>
<keyword evidence="2" id="KW-1185">Reference proteome</keyword>
<dbReference type="AlphaFoldDB" id="A0A6A6SSQ1"/>
<gene>
    <name evidence="1" type="ORF">K491DRAFT_720541</name>
</gene>
<dbReference type="Proteomes" id="UP000799324">
    <property type="component" value="Unassembled WGS sequence"/>
</dbReference>
<name>A0A6A6SSQ1_9PLEO</name>
<dbReference type="PANTHER" id="PTHR37535:SF3">
    <property type="entry name" value="FLUG DOMAIN-CONTAINING PROTEIN"/>
    <property type="match status" value="1"/>
</dbReference>
<evidence type="ECO:0000313" key="1">
    <source>
        <dbReference type="EMBL" id="KAF2650680.1"/>
    </source>
</evidence>
<proteinExistence type="predicted"/>
<accession>A0A6A6SSQ1</accession>
<evidence type="ECO:0000313" key="2">
    <source>
        <dbReference type="Proteomes" id="UP000799324"/>
    </source>
</evidence>
<protein>
    <submittedName>
        <fullName evidence="1">Uncharacterized protein</fullName>
    </submittedName>
</protein>
<reference evidence="1" key="1">
    <citation type="journal article" date="2020" name="Stud. Mycol.">
        <title>101 Dothideomycetes genomes: a test case for predicting lifestyles and emergence of pathogens.</title>
        <authorList>
            <person name="Haridas S."/>
            <person name="Albert R."/>
            <person name="Binder M."/>
            <person name="Bloem J."/>
            <person name="Labutti K."/>
            <person name="Salamov A."/>
            <person name="Andreopoulos B."/>
            <person name="Baker S."/>
            <person name="Barry K."/>
            <person name="Bills G."/>
            <person name="Bluhm B."/>
            <person name="Cannon C."/>
            <person name="Castanera R."/>
            <person name="Culley D."/>
            <person name="Daum C."/>
            <person name="Ezra D."/>
            <person name="Gonzalez J."/>
            <person name="Henrissat B."/>
            <person name="Kuo A."/>
            <person name="Liang C."/>
            <person name="Lipzen A."/>
            <person name="Lutzoni F."/>
            <person name="Magnuson J."/>
            <person name="Mondo S."/>
            <person name="Nolan M."/>
            <person name="Ohm R."/>
            <person name="Pangilinan J."/>
            <person name="Park H.-J."/>
            <person name="Ramirez L."/>
            <person name="Alfaro M."/>
            <person name="Sun H."/>
            <person name="Tritt A."/>
            <person name="Yoshinaga Y."/>
            <person name="Zwiers L.-H."/>
            <person name="Turgeon B."/>
            <person name="Goodwin S."/>
            <person name="Spatafora J."/>
            <person name="Crous P."/>
            <person name="Grigoriev I."/>
        </authorList>
    </citation>
    <scope>NUCLEOTIDE SEQUENCE</scope>
    <source>
        <strain evidence="1">CBS 122681</strain>
    </source>
</reference>
<sequence>MFNSHALAAFDLSSLPSRTACEFQPRRPRLAERDLENLFEFIWKHDSYVYEHPRYRLQTALAILLFFHLGLYPTVALSEGFYYRDTTLLVANHNGAIRVLLIVCLEDRHKHQRSAKRWARTMILADDPSKRRMCPVTIFLSLALADGVVQGVQKGHHLASIDIGESPAWKVIKYKPELLDLPVMRRASNNVLLQSRALTPNLLQKMMQTQIQRAGHAQTFQKIREDVKKAAARESRRLESDSNSPHMLIGRGQGKAVFELLAPYLRSDIMLWDPITFRIDSGIIWKPSSLHKVVEAQLRYDATRASLIAHLYGVCSTYTQIQDVLRPFMEAASPIAFEAYYPGAEPDACGNCPWCGMRLSR</sequence>
<dbReference type="OrthoDB" id="5396328at2759"/>